<keyword evidence="7" id="KW-0812">Transmembrane</keyword>
<keyword evidence="7" id="KW-1133">Transmembrane helix</keyword>
<evidence type="ECO:0000256" key="5">
    <source>
        <dbReference type="ARBA" id="ARBA00023049"/>
    </source>
</evidence>
<dbReference type="GO" id="GO:0046872">
    <property type="term" value="F:metal ion binding"/>
    <property type="evidence" value="ECO:0007669"/>
    <property type="project" value="UniProtKB-KW"/>
</dbReference>
<feature type="transmembrane region" description="Helical" evidence="7">
    <location>
        <begin position="262"/>
        <end position="284"/>
    </location>
</feature>
<comment type="similarity">
    <text evidence="6">Belongs to the peptidase M48 family.</text>
</comment>
<evidence type="ECO:0000256" key="7">
    <source>
        <dbReference type="SAM" id="Phobius"/>
    </source>
</evidence>
<evidence type="ECO:0000256" key="6">
    <source>
        <dbReference type="RuleBase" id="RU003983"/>
    </source>
</evidence>
<feature type="transmembrane region" description="Helical" evidence="7">
    <location>
        <begin position="32"/>
        <end position="57"/>
    </location>
</feature>
<keyword evidence="4 6" id="KW-0862">Zinc</keyword>
<evidence type="ECO:0000256" key="4">
    <source>
        <dbReference type="ARBA" id="ARBA00022833"/>
    </source>
</evidence>
<comment type="cofactor">
    <cofactor evidence="6">
        <name>Zn(2+)</name>
        <dbReference type="ChEBI" id="CHEBI:29105"/>
    </cofactor>
    <text evidence="6">Binds 1 zinc ion per subunit.</text>
</comment>
<sequence length="285" mass="29733">MIAGLLLLCAAALLGAPHLLVRLEGMRHSPRAALVVWQALSLSAVLCLLAVGPVALIQPRPWPSPAAQLAVAVIAAFASVAVLLRLLMNGHHVGRRIRAARSEHRDLVDLVGRHEGARTRVLPSHRPGAYCLPGAGPRVVLTEATLAALPEDQLAAVVAHEEAHLRERHDLILEFFTVLHTSTPRLLRTDTALREVALLVEVLADRAAREEVGEVALGRAIVALAEAAGLADLTPGAGAGAGAAVARIRLLAVDDPTPVRSLALYTVGVAVLVLPPALTALAAAS</sequence>
<dbReference type="EMBL" id="JACCAE010000001">
    <property type="protein sequence ID" value="NYF98612.1"/>
    <property type="molecule type" value="Genomic_DNA"/>
</dbReference>
<organism evidence="9 10">
    <name type="scientific">Janibacter cremeus</name>
    <dbReference type="NCBI Taxonomy" id="1285192"/>
    <lineage>
        <taxon>Bacteria</taxon>
        <taxon>Bacillati</taxon>
        <taxon>Actinomycetota</taxon>
        <taxon>Actinomycetes</taxon>
        <taxon>Micrococcales</taxon>
        <taxon>Intrasporangiaceae</taxon>
        <taxon>Janibacter</taxon>
    </lineage>
</organism>
<dbReference type="AlphaFoldDB" id="A0A852VNN8"/>
<dbReference type="GO" id="GO:0004222">
    <property type="term" value="F:metalloendopeptidase activity"/>
    <property type="evidence" value="ECO:0007669"/>
    <property type="project" value="InterPro"/>
</dbReference>
<evidence type="ECO:0000313" key="9">
    <source>
        <dbReference type="EMBL" id="NYF98612.1"/>
    </source>
</evidence>
<dbReference type="Pfam" id="PF01435">
    <property type="entry name" value="Peptidase_M48"/>
    <property type="match status" value="1"/>
</dbReference>
<protein>
    <submittedName>
        <fullName evidence="9">Beta-lactamase regulating signal transducer with metallopeptidase domain</fullName>
    </submittedName>
</protein>
<keyword evidence="1 6" id="KW-0645">Protease</keyword>
<feature type="transmembrane region" description="Helical" evidence="7">
    <location>
        <begin position="69"/>
        <end position="88"/>
    </location>
</feature>
<keyword evidence="7" id="KW-0472">Membrane</keyword>
<keyword evidence="5 6" id="KW-0482">Metalloprotease</keyword>
<gene>
    <name evidence="9" type="ORF">BJY20_002004</name>
</gene>
<keyword evidence="10" id="KW-1185">Reference proteome</keyword>
<evidence type="ECO:0000256" key="2">
    <source>
        <dbReference type="ARBA" id="ARBA00022723"/>
    </source>
</evidence>
<feature type="domain" description="Peptidase M48" evidence="8">
    <location>
        <begin position="121"/>
        <end position="175"/>
    </location>
</feature>
<keyword evidence="2" id="KW-0479">Metal-binding</keyword>
<dbReference type="RefSeq" id="WP_185991400.1">
    <property type="nucleotide sequence ID" value="NZ_JACCAE010000001.1"/>
</dbReference>
<dbReference type="Proteomes" id="UP000554054">
    <property type="component" value="Unassembled WGS sequence"/>
</dbReference>
<dbReference type="Gene3D" id="3.30.2010.10">
    <property type="entry name" value="Metalloproteases ('zincins'), catalytic domain"/>
    <property type="match status" value="1"/>
</dbReference>
<evidence type="ECO:0000259" key="8">
    <source>
        <dbReference type="Pfam" id="PF01435"/>
    </source>
</evidence>
<dbReference type="PANTHER" id="PTHR34978">
    <property type="entry name" value="POSSIBLE SENSOR-TRANSDUCER PROTEIN BLAR"/>
    <property type="match status" value="1"/>
</dbReference>
<dbReference type="CDD" id="cd07326">
    <property type="entry name" value="M56_BlaR1_MecR1_like"/>
    <property type="match status" value="1"/>
</dbReference>
<dbReference type="InterPro" id="IPR052173">
    <property type="entry name" value="Beta-lactam_resp_regulator"/>
</dbReference>
<comment type="caution">
    <text evidence="9">The sequence shown here is derived from an EMBL/GenBank/DDBJ whole genome shotgun (WGS) entry which is preliminary data.</text>
</comment>
<name>A0A852VNN8_9MICO</name>
<dbReference type="GO" id="GO:0006508">
    <property type="term" value="P:proteolysis"/>
    <property type="evidence" value="ECO:0007669"/>
    <property type="project" value="UniProtKB-KW"/>
</dbReference>
<keyword evidence="3 6" id="KW-0378">Hydrolase</keyword>
<evidence type="ECO:0000256" key="3">
    <source>
        <dbReference type="ARBA" id="ARBA00022801"/>
    </source>
</evidence>
<evidence type="ECO:0000313" key="10">
    <source>
        <dbReference type="Proteomes" id="UP000554054"/>
    </source>
</evidence>
<dbReference type="PANTHER" id="PTHR34978:SF3">
    <property type="entry name" value="SLR0241 PROTEIN"/>
    <property type="match status" value="1"/>
</dbReference>
<accession>A0A852VNN8</accession>
<proteinExistence type="inferred from homology"/>
<dbReference type="InterPro" id="IPR001915">
    <property type="entry name" value="Peptidase_M48"/>
</dbReference>
<reference evidence="9 10" key="1">
    <citation type="submission" date="2020-07" db="EMBL/GenBank/DDBJ databases">
        <title>Sequencing the genomes of 1000 actinobacteria strains.</title>
        <authorList>
            <person name="Klenk H.-P."/>
        </authorList>
    </citation>
    <scope>NUCLEOTIDE SEQUENCE [LARGE SCALE GENOMIC DNA]</scope>
    <source>
        <strain evidence="9 10">DSM 26154</strain>
    </source>
</reference>
<evidence type="ECO:0000256" key="1">
    <source>
        <dbReference type="ARBA" id="ARBA00022670"/>
    </source>
</evidence>